<keyword evidence="7 12" id="KW-0812">Transmembrane</keyword>
<evidence type="ECO:0000256" key="1">
    <source>
        <dbReference type="ARBA" id="ARBA00004429"/>
    </source>
</evidence>
<feature type="transmembrane region" description="Helical" evidence="12">
    <location>
        <begin position="138"/>
        <end position="165"/>
    </location>
</feature>
<gene>
    <name evidence="13" type="ORF">QVZ41_13240</name>
</gene>
<keyword evidence="3" id="KW-0813">Transport</keyword>
<dbReference type="RefSeq" id="WP_302885113.1">
    <property type="nucleotide sequence ID" value="NZ_JAUMIT010000008.1"/>
</dbReference>
<reference evidence="13" key="1">
    <citation type="submission" date="2023-07" db="EMBL/GenBank/DDBJ databases">
        <title>Wenyingzhuangia sp. chi5 genome sequencing and assembly.</title>
        <authorList>
            <person name="Park S."/>
        </authorList>
    </citation>
    <scope>NUCLEOTIDE SEQUENCE</scope>
    <source>
        <strain evidence="13">Chi5</strain>
    </source>
</reference>
<dbReference type="InterPro" id="IPR004772">
    <property type="entry name" value="TrkH"/>
</dbReference>
<evidence type="ECO:0000256" key="7">
    <source>
        <dbReference type="ARBA" id="ARBA00022692"/>
    </source>
</evidence>
<dbReference type="Pfam" id="PF02386">
    <property type="entry name" value="TrkH"/>
    <property type="match status" value="1"/>
</dbReference>
<dbReference type="PANTHER" id="PTHR32024">
    <property type="entry name" value="TRK SYSTEM POTASSIUM UPTAKE PROTEIN TRKG-RELATED"/>
    <property type="match status" value="1"/>
</dbReference>
<keyword evidence="11 12" id="KW-0472">Membrane</keyword>
<feature type="transmembrane region" description="Helical" evidence="12">
    <location>
        <begin position="475"/>
        <end position="496"/>
    </location>
</feature>
<comment type="similarity">
    <text evidence="2">Belongs to the TrkH potassium transport family.</text>
</comment>
<dbReference type="PIRSF" id="PIRSF006247">
    <property type="entry name" value="TrkH"/>
    <property type="match status" value="1"/>
</dbReference>
<protein>
    <submittedName>
        <fullName evidence="13">TrkH family potassium uptake protein</fullName>
    </submittedName>
</protein>
<keyword evidence="8" id="KW-0630">Potassium</keyword>
<evidence type="ECO:0000256" key="4">
    <source>
        <dbReference type="ARBA" id="ARBA00022475"/>
    </source>
</evidence>
<evidence type="ECO:0000256" key="3">
    <source>
        <dbReference type="ARBA" id="ARBA00022448"/>
    </source>
</evidence>
<keyword evidence="5" id="KW-0997">Cell inner membrane</keyword>
<feature type="transmembrane region" description="Helical" evidence="12">
    <location>
        <begin position="38"/>
        <end position="60"/>
    </location>
</feature>
<feature type="transmembrane region" description="Helical" evidence="12">
    <location>
        <begin position="186"/>
        <end position="209"/>
    </location>
</feature>
<feature type="transmembrane region" description="Helical" evidence="12">
    <location>
        <begin position="437"/>
        <end position="454"/>
    </location>
</feature>
<keyword evidence="9 12" id="KW-1133">Transmembrane helix</keyword>
<accession>A0ABT8VV09</accession>
<dbReference type="InterPro" id="IPR003445">
    <property type="entry name" value="Cat_transpt"/>
</dbReference>
<evidence type="ECO:0000313" key="13">
    <source>
        <dbReference type="EMBL" id="MDO3695808.1"/>
    </source>
</evidence>
<feature type="transmembrane region" description="Helical" evidence="12">
    <location>
        <begin position="7"/>
        <end position="26"/>
    </location>
</feature>
<feature type="transmembrane region" description="Helical" evidence="12">
    <location>
        <begin position="239"/>
        <end position="262"/>
    </location>
</feature>
<proteinExistence type="inferred from homology"/>
<dbReference type="PANTHER" id="PTHR32024:SF2">
    <property type="entry name" value="TRK SYSTEM POTASSIUM UPTAKE PROTEIN TRKG-RELATED"/>
    <property type="match status" value="1"/>
</dbReference>
<comment type="caution">
    <text evidence="13">The sequence shown here is derived from an EMBL/GenBank/DDBJ whole genome shotgun (WGS) entry which is preliminary data.</text>
</comment>
<dbReference type="EMBL" id="JAUMIT010000008">
    <property type="protein sequence ID" value="MDO3695808.1"/>
    <property type="molecule type" value="Genomic_DNA"/>
</dbReference>
<keyword evidence="4" id="KW-1003">Cell membrane</keyword>
<feature type="transmembrane region" description="Helical" evidence="12">
    <location>
        <begin position="72"/>
        <end position="93"/>
    </location>
</feature>
<keyword evidence="6" id="KW-0633">Potassium transport</keyword>
<comment type="subcellular location">
    <subcellularLocation>
        <location evidence="1">Cell inner membrane</location>
        <topology evidence="1">Multi-pass membrane protein</topology>
    </subcellularLocation>
</comment>
<feature type="transmembrane region" description="Helical" evidence="12">
    <location>
        <begin position="345"/>
        <end position="367"/>
    </location>
</feature>
<evidence type="ECO:0000256" key="11">
    <source>
        <dbReference type="ARBA" id="ARBA00023136"/>
    </source>
</evidence>
<keyword evidence="10" id="KW-0406">Ion transport</keyword>
<feature type="transmembrane region" description="Helical" evidence="12">
    <location>
        <begin position="406"/>
        <end position="431"/>
    </location>
</feature>
<feature type="transmembrane region" description="Helical" evidence="12">
    <location>
        <begin position="274"/>
        <end position="296"/>
    </location>
</feature>
<sequence length="499" mass="55445">MRGLNYKIILSFLGLTSMMNGFFMLLSEPFSWYYHEEASYGILSAGIITILFGFVLWFFNRNANKDIQKREGYLIVTLGWLMLTLTGTLPYLMTGTITSFPNAVFETISGYSTTGASILTDIESVSKGVLFWRSATHWIGGMGIIVLTVAILPLLGIGGMQLFVAEAPGPSTDKLHPRITQTAKRLWLIYFSLTISEFLLLKLAGMNWFDAINHAMATLSTGGFSTKNDSVAYWNDNPFIQYIIIAFMFVAGANFVLSYYALKGKTLKIFKNEEFRYYFVLIVLVTLTITGLIMYFQDPSLVTSVHHPMIFGKLESSFRHAAFQVVSVLTTTGFVTADYTMWNSLATALVFSLFFIGGSAGSTSGGVKVVRHVIMIKNAILELKKQLHPRAVISVRYNGGRVSRVIIFNILSFFVIYMLIFILSTIVLTLFGLDFNTAIGAAASCLGNIGPGLGKLGPVNNYAHLSDMAKLFCSFLMLIGRLELFTVLIVLTPYFWKSN</sequence>
<evidence type="ECO:0000256" key="6">
    <source>
        <dbReference type="ARBA" id="ARBA00022538"/>
    </source>
</evidence>
<evidence type="ECO:0000256" key="2">
    <source>
        <dbReference type="ARBA" id="ARBA00009137"/>
    </source>
</evidence>
<evidence type="ECO:0000256" key="9">
    <source>
        <dbReference type="ARBA" id="ARBA00022989"/>
    </source>
</evidence>
<name>A0ABT8VV09_9FLAO</name>
<evidence type="ECO:0000256" key="5">
    <source>
        <dbReference type="ARBA" id="ARBA00022519"/>
    </source>
</evidence>
<evidence type="ECO:0000313" key="14">
    <source>
        <dbReference type="Proteomes" id="UP001168642"/>
    </source>
</evidence>
<evidence type="ECO:0000256" key="8">
    <source>
        <dbReference type="ARBA" id="ARBA00022958"/>
    </source>
</evidence>
<dbReference type="Proteomes" id="UP001168642">
    <property type="component" value="Unassembled WGS sequence"/>
</dbReference>
<organism evidence="13 14">
    <name type="scientific">Wenyingzhuangia gilva</name>
    <dbReference type="NCBI Taxonomy" id="3057677"/>
    <lineage>
        <taxon>Bacteria</taxon>
        <taxon>Pseudomonadati</taxon>
        <taxon>Bacteroidota</taxon>
        <taxon>Flavobacteriia</taxon>
        <taxon>Flavobacteriales</taxon>
        <taxon>Flavobacteriaceae</taxon>
        <taxon>Wenyingzhuangia</taxon>
    </lineage>
</organism>
<evidence type="ECO:0000256" key="10">
    <source>
        <dbReference type="ARBA" id="ARBA00023065"/>
    </source>
</evidence>
<evidence type="ECO:0000256" key="12">
    <source>
        <dbReference type="SAM" id="Phobius"/>
    </source>
</evidence>
<keyword evidence="14" id="KW-1185">Reference proteome</keyword>